<dbReference type="InParanoid" id="A0A139WLT1"/>
<name>A0A139WLT1_TRICA</name>
<dbReference type="Proteomes" id="UP000007266">
    <property type="component" value="Linkage group 3"/>
</dbReference>
<dbReference type="EMBL" id="KQ971319">
    <property type="protein sequence ID" value="KYB28892.1"/>
    <property type="molecule type" value="Genomic_DNA"/>
</dbReference>
<dbReference type="AlphaFoldDB" id="A0A139WLT1"/>
<evidence type="ECO:0000313" key="1">
    <source>
        <dbReference type="EMBL" id="KYB28892.1"/>
    </source>
</evidence>
<proteinExistence type="predicted"/>
<reference evidence="1 2" key="1">
    <citation type="journal article" date="2008" name="Nature">
        <title>The genome of the model beetle and pest Tribolium castaneum.</title>
        <authorList>
            <consortium name="Tribolium Genome Sequencing Consortium"/>
            <person name="Richards S."/>
            <person name="Gibbs R.A."/>
            <person name="Weinstock G.M."/>
            <person name="Brown S.J."/>
            <person name="Denell R."/>
            <person name="Beeman R.W."/>
            <person name="Gibbs R."/>
            <person name="Beeman R.W."/>
            <person name="Brown S.J."/>
            <person name="Bucher G."/>
            <person name="Friedrich M."/>
            <person name="Grimmelikhuijzen C.J."/>
            <person name="Klingler M."/>
            <person name="Lorenzen M."/>
            <person name="Richards S."/>
            <person name="Roth S."/>
            <person name="Schroder R."/>
            <person name="Tautz D."/>
            <person name="Zdobnov E.M."/>
            <person name="Muzny D."/>
            <person name="Gibbs R.A."/>
            <person name="Weinstock G.M."/>
            <person name="Attaway T."/>
            <person name="Bell S."/>
            <person name="Buhay C.J."/>
            <person name="Chandrabose M.N."/>
            <person name="Chavez D."/>
            <person name="Clerk-Blankenburg K.P."/>
            <person name="Cree A."/>
            <person name="Dao M."/>
            <person name="Davis C."/>
            <person name="Chacko J."/>
            <person name="Dinh H."/>
            <person name="Dugan-Rocha S."/>
            <person name="Fowler G."/>
            <person name="Garner T.T."/>
            <person name="Garnes J."/>
            <person name="Gnirke A."/>
            <person name="Hawes A."/>
            <person name="Hernandez J."/>
            <person name="Hines S."/>
            <person name="Holder M."/>
            <person name="Hume J."/>
            <person name="Jhangiani S.N."/>
            <person name="Joshi V."/>
            <person name="Khan Z.M."/>
            <person name="Jackson L."/>
            <person name="Kovar C."/>
            <person name="Kowis A."/>
            <person name="Lee S."/>
            <person name="Lewis L.R."/>
            <person name="Margolis J."/>
            <person name="Morgan M."/>
            <person name="Nazareth L.V."/>
            <person name="Nguyen N."/>
            <person name="Okwuonu G."/>
            <person name="Parker D."/>
            <person name="Richards S."/>
            <person name="Ruiz S.J."/>
            <person name="Santibanez J."/>
            <person name="Savard J."/>
            <person name="Scherer S.E."/>
            <person name="Schneider B."/>
            <person name="Sodergren E."/>
            <person name="Tautz D."/>
            <person name="Vattahil S."/>
            <person name="Villasana D."/>
            <person name="White C.S."/>
            <person name="Wright R."/>
            <person name="Park Y."/>
            <person name="Beeman R.W."/>
            <person name="Lord J."/>
            <person name="Oppert B."/>
            <person name="Lorenzen M."/>
            <person name="Brown S."/>
            <person name="Wang L."/>
            <person name="Savard J."/>
            <person name="Tautz D."/>
            <person name="Richards S."/>
            <person name="Weinstock G."/>
            <person name="Gibbs R.A."/>
            <person name="Liu Y."/>
            <person name="Worley K."/>
            <person name="Weinstock G."/>
            <person name="Elsik C.G."/>
            <person name="Reese J.T."/>
            <person name="Elhaik E."/>
            <person name="Landan G."/>
            <person name="Graur D."/>
            <person name="Arensburger P."/>
            <person name="Atkinson P."/>
            <person name="Beeman R.W."/>
            <person name="Beidler J."/>
            <person name="Brown S.J."/>
            <person name="Demuth J.P."/>
            <person name="Drury D.W."/>
            <person name="Du Y.Z."/>
            <person name="Fujiwara H."/>
            <person name="Lorenzen M."/>
            <person name="Maselli V."/>
            <person name="Osanai M."/>
            <person name="Park Y."/>
            <person name="Robertson H.M."/>
            <person name="Tu Z."/>
            <person name="Wang J.J."/>
            <person name="Wang S."/>
            <person name="Richards S."/>
            <person name="Song H."/>
            <person name="Zhang L."/>
            <person name="Sodergren E."/>
            <person name="Werner D."/>
            <person name="Stanke M."/>
            <person name="Morgenstern B."/>
            <person name="Solovyev V."/>
            <person name="Kosarev P."/>
            <person name="Brown G."/>
            <person name="Chen H.C."/>
            <person name="Ermolaeva O."/>
            <person name="Hlavina W."/>
            <person name="Kapustin Y."/>
            <person name="Kiryutin B."/>
            <person name="Kitts P."/>
            <person name="Maglott D."/>
            <person name="Pruitt K."/>
            <person name="Sapojnikov V."/>
            <person name="Souvorov A."/>
            <person name="Mackey A.J."/>
            <person name="Waterhouse R.M."/>
            <person name="Wyder S."/>
            <person name="Zdobnov E.M."/>
            <person name="Zdobnov E.M."/>
            <person name="Wyder S."/>
            <person name="Kriventseva E.V."/>
            <person name="Kadowaki T."/>
            <person name="Bork P."/>
            <person name="Aranda M."/>
            <person name="Bao R."/>
            <person name="Beermann A."/>
            <person name="Berns N."/>
            <person name="Bolognesi R."/>
            <person name="Bonneton F."/>
            <person name="Bopp D."/>
            <person name="Brown S.J."/>
            <person name="Bucher G."/>
            <person name="Butts T."/>
            <person name="Chaumot A."/>
            <person name="Denell R.E."/>
            <person name="Ferrier D.E."/>
            <person name="Friedrich M."/>
            <person name="Gordon C.M."/>
            <person name="Jindra M."/>
            <person name="Klingler M."/>
            <person name="Lan Q."/>
            <person name="Lattorff H.M."/>
            <person name="Laudet V."/>
            <person name="von Levetsow C."/>
            <person name="Liu Z."/>
            <person name="Lutz R."/>
            <person name="Lynch J.A."/>
            <person name="da Fonseca R.N."/>
            <person name="Posnien N."/>
            <person name="Reuter R."/>
            <person name="Roth S."/>
            <person name="Savard J."/>
            <person name="Schinko J.B."/>
            <person name="Schmitt C."/>
            <person name="Schoppmeier M."/>
            <person name="Schroder R."/>
            <person name="Shippy T.D."/>
            <person name="Simonnet F."/>
            <person name="Marques-Souza H."/>
            <person name="Tautz D."/>
            <person name="Tomoyasu Y."/>
            <person name="Trauner J."/>
            <person name="Van der Zee M."/>
            <person name="Vervoort M."/>
            <person name="Wittkopp N."/>
            <person name="Wimmer E.A."/>
            <person name="Yang X."/>
            <person name="Jones A.K."/>
            <person name="Sattelle D.B."/>
            <person name="Ebert P.R."/>
            <person name="Nelson D."/>
            <person name="Scott J.G."/>
            <person name="Beeman R.W."/>
            <person name="Muthukrishnan S."/>
            <person name="Kramer K.J."/>
            <person name="Arakane Y."/>
            <person name="Beeman R.W."/>
            <person name="Zhu Q."/>
            <person name="Hogenkamp D."/>
            <person name="Dixit R."/>
            <person name="Oppert B."/>
            <person name="Jiang H."/>
            <person name="Zou Z."/>
            <person name="Marshall J."/>
            <person name="Elpidina E."/>
            <person name="Vinokurov K."/>
            <person name="Oppert C."/>
            <person name="Zou Z."/>
            <person name="Evans J."/>
            <person name="Lu Z."/>
            <person name="Zhao P."/>
            <person name="Sumathipala N."/>
            <person name="Altincicek B."/>
            <person name="Vilcinskas A."/>
            <person name="Williams M."/>
            <person name="Hultmark D."/>
            <person name="Hetru C."/>
            <person name="Jiang H."/>
            <person name="Grimmelikhuijzen C.J."/>
            <person name="Hauser F."/>
            <person name="Cazzamali G."/>
            <person name="Williamson M."/>
            <person name="Park Y."/>
            <person name="Li B."/>
            <person name="Tanaka Y."/>
            <person name="Predel R."/>
            <person name="Neupert S."/>
            <person name="Schachtner J."/>
            <person name="Verleyen P."/>
            <person name="Raible F."/>
            <person name="Bork P."/>
            <person name="Friedrich M."/>
            <person name="Walden K.K."/>
            <person name="Robertson H.M."/>
            <person name="Angeli S."/>
            <person name="Foret S."/>
            <person name="Bucher G."/>
            <person name="Schuetz S."/>
            <person name="Maleszka R."/>
            <person name="Wimmer E.A."/>
            <person name="Beeman R.W."/>
            <person name="Lorenzen M."/>
            <person name="Tomoyasu Y."/>
            <person name="Miller S.C."/>
            <person name="Grossmann D."/>
            <person name="Bucher G."/>
        </authorList>
    </citation>
    <scope>NUCLEOTIDE SEQUENCE [LARGE SCALE GENOMIC DNA]</scope>
    <source>
        <strain evidence="1 2">Georgia GA2</strain>
    </source>
</reference>
<organism evidence="1 2">
    <name type="scientific">Tribolium castaneum</name>
    <name type="common">Red flour beetle</name>
    <dbReference type="NCBI Taxonomy" id="7070"/>
    <lineage>
        <taxon>Eukaryota</taxon>
        <taxon>Metazoa</taxon>
        <taxon>Ecdysozoa</taxon>
        <taxon>Arthropoda</taxon>
        <taxon>Hexapoda</taxon>
        <taxon>Insecta</taxon>
        <taxon>Pterygota</taxon>
        <taxon>Neoptera</taxon>
        <taxon>Endopterygota</taxon>
        <taxon>Coleoptera</taxon>
        <taxon>Polyphaga</taxon>
        <taxon>Cucujiformia</taxon>
        <taxon>Tenebrionidae</taxon>
        <taxon>Tenebrionidae incertae sedis</taxon>
        <taxon>Tribolium</taxon>
    </lineage>
</organism>
<gene>
    <name evidence="1" type="primary">AUGUSTUS-3.0.2_34579</name>
    <name evidence="1" type="ORF">TcasGA2_TC034579</name>
</gene>
<sequence>MRPSPGGWRVKIAPCPHHGRASILAPQEEHVGEDETLEGFYEETNDRRTGNGVHGESTPVTNYKYVRTCLKNISSLYSPPSSSKTPLAEIYSV</sequence>
<protein>
    <submittedName>
        <fullName evidence="1">Uncharacterized protein</fullName>
    </submittedName>
</protein>
<evidence type="ECO:0000313" key="2">
    <source>
        <dbReference type="Proteomes" id="UP000007266"/>
    </source>
</evidence>
<keyword evidence="2" id="KW-1185">Reference proteome</keyword>
<reference evidence="1 2" key="2">
    <citation type="journal article" date="2010" name="Nucleic Acids Res.">
        <title>BeetleBase in 2010: revisions to provide comprehensive genomic information for Tribolium castaneum.</title>
        <authorList>
            <person name="Kim H.S."/>
            <person name="Murphy T."/>
            <person name="Xia J."/>
            <person name="Caragea D."/>
            <person name="Park Y."/>
            <person name="Beeman R.W."/>
            <person name="Lorenzen M.D."/>
            <person name="Butcher S."/>
            <person name="Manak J.R."/>
            <person name="Brown S.J."/>
        </authorList>
    </citation>
    <scope>GENOME REANNOTATION</scope>
    <source>
        <strain evidence="1 2">Georgia GA2</strain>
    </source>
</reference>
<accession>A0A139WLT1</accession>